<proteinExistence type="inferred from homology"/>
<accession>A0A9X3S5V4</accession>
<evidence type="ECO:0000256" key="4">
    <source>
        <dbReference type="ARBA" id="ARBA00023065"/>
    </source>
</evidence>
<keyword evidence="5 8" id="KW-0472">Membrane</keyword>
<keyword evidence="8" id="KW-1003">Cell membrane</keyword>
<dbReference type="Gene3D" id="1.10.520.20">
    <property type="entry name" value="N-terminal domain of the delta subunit of the F1F0-ATP synthase"/>
    <property type="match status" value="1"/>
</dbReference>
<evidence type="ECO:0000256" key="2">
    <source>
        <dbReference type="ARBA" id="ARBA00022448"/>
    </source>
</evidence>
<dbReference type="AlphaFoldDB" id="A0A9X3S5V4"/>
<gene>
    <name evidence="8 9" type="primary">atpH</name>
    <name evidence="9" type="ORF">OM076_30205</name>
</gene>
<evidence type="ECO:0000256" key="6">
    <source>
        <dbReference type="ARBA" id="ARBA00023196"/>
    </source>
</evidence>
<dbReference type="SUPFAM" id="SSF47928">
    <property type="entry name" value="N-terminal domain of the delta subunit of the F1F0-ATP synthase"/>
    <property type="match status" value="1"/>
</dbReference>
<dbReference type="InterPro" id="IPR026015">
    <property type="entry name" value="ATP_synth_OSCP/delta_N_sf"/>
</dbReference>
<keyword evidence="2 8" id="KW-0813">Transport</keyword>
<evidence type="ECO:0000313" key="10">
    <source>
        <dbReference type="Proteomes" id="UP001149140"/>
    </source>
</evidence>
<reference evidence="9" key="1">
    <citation type="submission" date="2022-10" db="EMBL/GenBank/DDBJ databases">
        <title>The WGS of Solirubrobacter ginsenosidimutans DSM 21036.</title>
        <authorList>
            <person name="Jiang Z."/>
        </authorList>
    </citation>
    <scope>NUCLEOTIDE SEQUENCE</scope>
    <source>
        <strain evidence="9">DSM 21036</strain>
    </source>
</reference>
<dbReference type="PRINTS" id="PR00125">
    <property type="entry name" value="ATPASEDELTA"/>
</dbReference>
<evidence type="ECO:0000256" key="3">
    <source>
        <dbReference type="ARBA" id="ARBA00022781"/>
    </source>
</evidence>
<evidence type="ECO:0000256" key="1">
    <source>
        <dbReference type="ARBA" id="ARBA00004370"/>
    </source>
</evidence>
<dbReference type="InterPro" id="IPR020781">
    <property type="entry name" value="ATPase_OSCP/d_CS"/>
</dbReference>
<keyword evidence="7 8" id="KW-0066">ATP synthesis</keyword>
<evidence type="ECO:0000313" key="9">
    <source>
        <dbReference type="EMBL" id="MDA0164581.1"/>
    </source>
</evidence>
<sequence>MEEIAAVYARSLFEVAQEQNKLDTIREQLGQFADALSDNRELQVFFFSPYFSTTEKEDGLDRAVSDAEPILVNFLKLLIENHRTPVIFRVRRVVDELWQQENKLLPVTVTSAVALDQATVSQIGDRIAEQTGRKVELSAIVEPDILGGLVVRVGNSILDASIRNRLEQLRKQVARA</sequence>
<evidence type="ECO:0000256" key="5">
    <source>
        <dbReference type="ARBA" id="ARBA00023136"/>
    </source>
</evidence>
<dbReference type="InterPro" id="IPR000711">
    <property type="entry name" value="ATPase_OSCP/dsu"/>
</dbReference>
<protein>
    <recommendedName>
        <fullName evidence="8">ATP synthase subunit delta</fullName>
    </recommendedName>
    <alternativeName>
        <fullName evidence="8">ATP synthase F(1) sector subunit delta</fullName>
    </alternativeName>
    <alternativeName>
        <fullName evidence="8">F-type ATPase subunit delta</fullName>
        <shortName evidence="8">F-ATPase subunit delta</shortName>
    </alternativeName>
</protein>
<dbReference type="GO" id="GO:0005886">
    <property type="term" value="C:plasma membrane"/>
    <property type="evidence" value="ECO:0007669"/>
    <property type="project" value="UniProtKB-SubCell"/>
</dbReference>
<dbReference type="GO" id="GO:0046933">
    <property type="term" value="F:proton-transporting ATP synthase activity, rotational mechanism"/>
    <property type="evidence" value="ECO:0007669"/>
    <property type="project" value="UniProtKB-UniRule"/>
</dbReference>
<organism evidence="9 10">
    <name type="scientific">Solirubrobacter ginsenosidimutans</name>
    <dbReference type="NCBI Taxonomy" id="490573"/>
    <lineage>
        <taxon>Bacteria</taxon>
        <taxon>Bacillati</taxon>
        <taxon>Actinomycetota</taxon>
        <taxon>Thermoleophilia</taxon>
        <taxon>Solirubrobacterales</taxon>
        <taxon>Solirubrobacteraceae</taxon>
        <taxon>Solirubrobacter</taxon>
    </lineage>
</organism>
<keyword evidence="6 8" id="KW-0139">CF(1)</keyword>
<comment type="caution">
    <text evidence="9">The sequence shown here is derived from an EMBL/GenBank/DDBJ whole genome shotgun (WGS) entry which is preliminary data.</text>
</comment>
<dbReference type="HAMAP" id="MF_01416">
    <property type="entry name" value="ATP_synth_delta_bact"/>
    <property type="match status" value="1"/>
</dbReference>
<dbReference type="PROSITE" id="PS00389">
    <property type="entry name" value="ATPASE_DELTA"/>
    <property type="match status" value="1"/>
</dbReference>
<comment type="function">
    <text evidence="8">F(1)F(0) ATP synthase produces ATP from ADP in the presence of a proton or sodium gradient. F-type ATPases consist of two structural domains, F(1) containing the extramembraneous catalytic core and F(0) containing the membrane proton channel, linked together by a central stalk and a peripheral stalk. During catalysis, ATP synthesis in the catalytic domain of F(1) is coupled via a rotary mechanism of the central stalk subunits to proton translocation.</text>
</comment>
<evidence type="ECO:0000256" key="8">
    <source>
        <dbReference type="HAMAP-Rule" id="MF_01416"/>
    </source>
</evidence>
<dbReference type="GO" id="GO:0045259">
    <property type="term" value="C:proton-transporting ATP synthase complex"/>
    <property type="evidence" value="ECO:0007669"/>
    <property type="project" value="UniProtKB-KW"/>
</dbReference>
<dbReference type="NCBIfam" id="TIGR01145">
    <property type="entry name" value="ATP_synt_delta"/>
    <property type="match status" value="1"/>
</dbReference>
<dbReference type="Pfam" id="PF00213">
    <property type="entry name" value="OSCP"/>
    <property type="match status" value="1"/>
</dbReference>
<keyword evidence="3 8" id="KW-0375">Hydrogen ion transport</keyword>
<comment type="function">
    <text evidence="8">This protein is part of the stalk that links CF(0) to CF(1). It either transmits conformational changes from CF(0) to CF(1) or is implicated in proton conduction.</text>
</comment>
<name>A0A9X3S5V4_9ACTN</name>
<dbReference type="EMBL" id="JAPDOD010000035">
    <property type="protein sequence ID" value="MDA0164581.1"/>
    <property type="molecule type" value="Genomic_DNA"/>
</dbReference>
<keyword evidence="10" id="KW-1185">Reference proteome</keyword>
<comment type="subcellular location">
    <subcellularLocation>
        <location evidence="8">Cell membrane</location>
        <topology evidence="8">Peripheral membrane protein</topology>
    </subcellularLocation>
    <subcellularLocation>
        <location evidence="1">Membrane</location>
    </subcellularLocation>
</comment>
<comment type="similarity">
    <text evidence="8">Belongs to the ATPase delta chain family.</text>
</comment>
<dbReference type="Proteomes" id="UP001149140">
    <property type="component" value="Unassembled WGS sequence"/>
</dbReference>
<keyword evidence="4 8" id="KW-0406">Ion transport</keyword>
<dbReference type="RefSeq" id="WP_270043835.1">
    <property type="nucleotide sequence ID" value="NZ_JAPDOD010000035.1"/>
</dbReference>
<dbReference type="PANTHER" id="PTHR11910">
    <property type="entry name" value="ATP SYNTHASE DELTA CHAIN"/>
    <property type="match status" value="1"/>
</dbReference>
<evidence type="ECO:0000256" key="7">
    <source>
        <dbReference type="ARBA" id="ARBA00023310"/>
    </source>
</evidence>